<keyword evidence="3" id="KW-0805">Transcription regulation</keyword>
<dbReference type="PANTHER" id="PTHR10015">
    <property type="entry name" value="HEAT SHOCK TRANSCRIPTION FACTOR"/>
    <property type="match status" value="1"/>
</dbReference>
<evidence type="ECO:0000313" key="11">
    <source>
        <dbReference type="EMBL" id="KAK4281610.1"/>
    </source>
</evidence>
<feature type="domain" description="HSF-type DNA-binding" evidence="10">
    <location>
        <begin position="166"/>
        <end position="190"/>
    </location>
</feature>
<evidence type="ECO:0000256" key="6">
    <source>
        <dbReference type="ARBA" id="ARBA00023163"/>
    </source>
</evidence>
<feature type="compositionally biased region" description="Polar residues" evidence="9">
    <location>
        <begin position="1"/>
        <end position="14"/>
    </location>
</feature>
<dbReference type="GO" id="GO:0003700">
    <property type="term" value="F:DNA-binding transcription factor activity"/>
    <property type="evidence" value="ECO:0007669"/>
    <property type="project" value="InterPro"/>
</dbReference>
<dbReference type="FunFam" id="1.10.10.10:FF:000057">
    <property type="entry name" value="Heat shock transcription factor 1"/>
    <property type="match status" value="1"/>
</dbReference>
<dbReference type="SUPFAM" id="SSF46785">
    <property type="entry name" value="Winged helix' DNA-binding domain"/>
    <property type="match status" value="1"/>
</dbReference>
<dbReference type="InterPro" id="IPR000232">
    <property type="entry name" value="HSF_DNA-bd"/>
</dbReference>
<gene>
    <name evidence="11" type="ORF">QN277_013081</name>
</gene>
<evidence type="ECO:0000256" key="5">
    <source>
        <dbReference type="ARBA" id="ARBA00023125"/>
    </source>
</evidence>
<organism evidence="11 12">
    <name type="scientific">Acacia crassicarpa</name>
    <name type="common">northern wattle</name>
    <dbReference type="NCBI Taxonomy" id="499986"/>
    <lineage>
        <taxon>Eukaryota</taxon>
        <taxon>Viridiplantae</taxon>
        <taxon>Streptophyta</taxon>
        <taxon>Embryophyta</taxon>
        <taxon>Tracheophyta</taxon>
        <taxon>Spermatophyta</taxon>
        <taxon>Magnoliopsida</taxon>
        <taxon>eudicotyledons</taxon>
        <taxon>Gunneridae</taxon>
        <taxon>Pentapetalae</taxon>
        <taxon>rosids</taxon>
        <taxon>fabids</taxon>
        <taxon>Fabales</taxon>
        <taxon>Fabaceae</taxon>
        <taxon>Caesalpinioideae</taxon>
        <taxon>mimosoid clade</taxon>
        <taxon>Acacieae</taxon>
        <taxon>Acacia</taxon>
    </lineage>
</organism>
<keyword evidence="4" id="KW-0346">Stress response</keyword>
<dbReference type="InterPro" id="IPR036388">
    <property type="entry name" value="WH-like_DNA-bd_sf"/>
</dbReference>
<keyword evidence="6" id="KW-0804">Transcription</keyword>
<proteinExistence type="inferred from homology"/>
<dbReference type="PROSITE" id="PS00434">
    <property type="entry name" value="HSF_DOMAIN"/>
    <property type="match status" value="1"/>
</dbReference>
<feature type="region of interest" description="Disordered" evidence="9">
    <location>
        <begin position="347"/>
        <end position="372"/>
    </location>
</feature>
<dbReference type="AlphaFoldDB" id="A0AAE1N1L7"/>
<evidence type="ECO:0000313" key="12">
    <source>
        <dbReference type="Proteomes" id="UP001293593"/>
    </source>
</evidence>
<protein>
    <recommendedName>
        <fullName evidence="10">HSF-type DNA-binding domain-containing protein</fullName>
    </recommendedName>
</protein>
<sequence>MNPNDEGQPNSPKSSKGKASEQETYGFSPMELSSGAFGDALASLSMADIALSGHPPSSLYDSPFMEFRAFSTMSPTSLASPPPAAPVSDERAPSVPTTIKEEAGGEFEDVDLPHPLECLQENPIPPFLWKTYDLVDDPSLNPIISWGSAGASFVVWDPVEFARIVLPRNFKHNNFSSFVRQLNTYGFRKIDPDKWEFANEGFKQGKRHLLKNIQRRRSLQSQHAGNLGPSTEAGKSGVEVEIERLRKQRSILVQDLVDLQQQQRRTVHQAGQVSQRLESAEQRQRQMVSFLAKLFQNPAFLARLRQQKEQAGIDSPRVRRKFVKQHQHETGTSESLNEGQIVKYQPDWTDITNPSETPVPNPISTEQSPEYPSHGWARELGSVAENPYVQADVVSDELAATSEIMTTPEIIGEGSSNLRLEDPLWKGKNVMRPDQEVIPEDLTREMFYPPETESVIKQDVWNPGFNVSGATSCSVSELWDSPIPTNYEVPEFGVAGGLSDLWDISYMQETDKWPTDEFPPNETEGQADRPKDDRSKNVDP</sequence>
<evidence type="ECO:0000256" key="4">
    <source>
        <dbReference type="ARBA" id="ARBA00023016"/>
    </source>
</evidence>
<keyword evidence="7" id="KW-0539">Nucleus</keyword>
<feature type="region of interest" description="Disordered" evidence="9">
    <location>
        <begin position="510"/>
        <end position="540"/>
    </location>
</feature>
<dbReference type="PANTHER" id="PTHR10015:SF337">
    <property type="entry name" value="HEAT STRESS TRANSCRIPTION FACTOR A-3"/>
    <property type="match status" value="1"/>
</dbReference>
<comment type="caution">
    <text evidence="11">The sequence shown here is derived from an EMBL/GenBank/DDBJ whole genome shotgun (WGS) entry which is preliminary data.</text>
</comment>
<dbReference type="SMART" id="SM00415">
    <property type="entry name" value="HSF"/>
    <property type="match status" value="1"/>
</dbReference>
<feature type="region of interest" description="Disordered" evidence="9">
    <location>
        <begin position="1"/>
        <end position="32"/>
    </location>
</feature>
<dbReference type="Proteomes" id="UP001293593">
    <property type="component" value="Unassembled WGS sequence"/>
</dbReference>
<name>A0AAE1N1L7_9FABA</name>
<dbReference type="EMBL" id="JAWXYG010000002">
    <property type="protein sequence ID" value="KAK4281610.1"/>
    <property type="molecule type" value="Genomic_DNA"/>
</dbReference>
<comment type="similarity">
    <text evidence="8">Belongs to the HSF family. Class A subfamily.</text>
</comment>
<evidence type="ECO:0000256" key="8">
    <source>
        <dbReference type="ARBA" id="ARBA00061350"/>
    </source>
</evidence>
<feature type="compositionally biased region" description="Polar residues" evidence="9">
    <location>
        <begin position="350"/>
        <end position="370"/>
    </location>
</feature>
<evidence type="ECO:0000256" key="9">
    <source>
        <dbReference type="SAM" id="MobiDB-lite"/>
    </source>
</evidence>
<evidence type="ECO:0000256" key="2">
    <source>
        <dbReference type="ARBA" id="ARBA00022553"/>
    </source>
</evidence>
<dbReference type="GO" id="GO:0006357">
    <property type="term" value="P:regulation of transcription by RNA polymerase II"/>
    <property type="evidence" value="ECO:0007669"/>
    <property type="project" value="TreeGrafter"/>
</dbReference>
<feature type="compositionally biased region" description="Basic and acidic residues" evidence="9">
    <location>
        <begin position="526"/>
        <end position="540"/>
    </location>
</feature>
<evidence type="ECO:0000259" key="10">
    <source>
        <dbReference type="PROSITE" id="PS00434"/>
    </source>
</evidence>
<reference evidence="11" key="1">
    <citation type="submission" date="2023-10" db="EMBL/GenBank/DDBJ databases">
        <title>Chromosome-level genome of the transformable northern wattle, Acacia crassicarpa.</title>
        <authorList>
            <person name="Massaro I."/>
            <person name="Sinha N.R."/>
            <person name="Poethig S."/>
            <person name="Leichty A.R."/>
        </authorList>
    </citation>
    <scope>NUCLEOTIDE SEQUENCE</scope>
    <source>
        <strain evidence="11">Acra3RX</strain>
        <tissue evidence="11">Leaf</tissue>
    </source>
</reference>
<comment type="subcellular location">
    <subcellularLocation>
        <location evidence="1">Nucleus</location>
    </subcellularLocation>
</comment>
<evidence type="ECO:0000256" key="7">
    <source>
        <dbReference type="ARBA" id="ARBA00023242"/>
    </source>
</evidence>
<dbReference type="GO" id="GO:0005634">
    <property type="term" value="C:nucleus"/>
    <property type="evidence" value="ECO:0007669"/>
    <property type="project" value="UniProtKB-SubCell"/>
</dbReference>
<evidence type="ECO:0000256" key="3">
    <source>
        <dbReference type="ARBA" id="ARBA00023015"/>
    </source>
</evidence>
<keyword evidence="2" id="KW-0597">Phosphoprotein</keyword>
<keyword evidence="12" id="KW-1185">Reference proteome</keyword>
<dbReference type="Pfam" id="PF00447">
    <property type="entry name" value="HSF_DNA-bind"/>
    <property type="match status" value="1"/>
</dbReference>
<accession>A0AAE1N1L7</accession>
<dbReference type="Gene3D" id="1.10.10.10">
    <property type="entry name" value="Winged helix-like DNA-binding domain superfamily/Winged helix DNA-binding domain"/>
    <property type="match status" value="1"/>
</dbReference>
<evidence type="ECO:0000256" key="1">
    <source>
        <dbReference type="ARBA" id="ARBA00004123"/>
    </source>
</evidence>
<dbReference type="GO" id="GO:0034605">
    <property type="term" value="P:cellular response to heat"/>
    <property type="evidence" value="ECO:0007669"/>
    <property type="project" value="TreeGrafter"/>
</dbReference>
<dbReference type="PRINTS" id="PR00056">
    <property type="entry name" value="HSFDOMAIN"/>
</dbReference>
<keyword evidence="5" id="KW-0238">DNA-binding</keyword>
<dbReference type="InterPro" id="IPR036390">
    <property type="entry name" value="WH_DNA-bd_sf"/>
</dbReference>
<dbReference type="GO" id="GO:0000978">
    <property type="term" value="F:RNA polymerase II cis-regulatory region sequence-specific DNA binding"/>
    <property type="evidence" value="ECO:0007669"/>
    <property type="project" value="TreeGrafter"/>
</dbReference>